<dbReference type="Gene3D" id="3.40.1410.10">
    <property type="entry name" value="Chorismate lyase-like"/>
    <property type="match status" value="1"/>
</dbReference>
<dbReference type="SUPFAM" id="SSF64288">
    <property type="entry name" value="Chorismate lyase-like"/>
    <property type="match status" value="1"/>
</dbReference>
<sequence>MSPAGPAAGQLPVDRLSAFGRLLVTTELSTDALPGPVHRDLTTTSEPIGRVLRRRRVETFRELLCIRVLFGGEGADPLDQAHAWARASGSGRGPDCGPNRGPDRTVTGAQRVYRVFIGGRPAMVVGEVFTAACLRLSDAPAPDRHQSAAKGAT</sequence>
<dbReference type="RefSeq" id="WP_328959077.1">
    <property type="nucleotide sequence ID" value="NZ_CP108110.1"/>
</dbReference>
<evidence type="ECO:0000313" key="1">
    <source>
        <dbReference type="EMBL" id="WUQ88532.1"/>
    </source>
</evidence>
<organism evidence="1 2">
    <name type="scientific">Kitasatospora purpeofusca</name>
    <dbReference type="NCBI Taxonomy" id="67352"/>
    <lineage>
        <taxon>Bacteria</taxon>
        <taxon>Bacillati</taxon>
        <taxon>Actinomycetota</taxon>
        <taxon>Actinomycetes</taxon>
        <taxon>Kitasatosporales</taxon>
        <taxon>Streptomycetaceae</taxon>
        <taxon>Kitasatospora</taxon>
    </lineage>
</organism>
<accession>A0ABZ1UEL0</accession>
<evidence type="ECO:0000313" key="2">
    <source>
        <dbReference type="Proteomes" id="UP001432222"/>
    </source>
</evidence>
<dbReference type="Proteomes" id="UP001432222">
    <property type="component" value="Chromosome"/>
</dbReference>
<evidence type="ECO:0008006" key="3">
    <source>
        <dbReference type="Google" id="ProtNLM"/>
    </source>
</evidence>
<dbReference type="EMBL" id="CP108110">
    <property type="protein sequence ID" value="WUQ88532.1"/>
    <property type="molecule type" value="Genomic_DNA"/>
</dbReference>
<dbReference type="InterPro" id="IPR028978">
    <property type="entry name" value="Chorismate_lyase_/UTRA_dom_sf"/>
</dbReference>
<name>A0ABZ1UEL0_9ACTN</name>
<gene>
    <name evidence="1" type="ORF">OHA16_39385</name>
</gene>
<protein>
    <recommendedName>
        <fullName evidence="3">Chorismate lyase</fullName>
    </recommendedName>
</protein>
<proteinExistence type="predicted"/>
<keyword evidence="2" id="KW-1185">Reference proteome</keyword>
<reference evidence="1" key="1">
    <citation type="submission" date="2022-10" db="EMBL/GenBank/DDBJ databases">
        <title>The complete genomes of actinobacterial strains from the NBC collection.</title>
        <authorList>
            <person name="Joergensen T.S."/>
            <person name="Alvarez Arevalo M."/>
            <person name="Sterndorff E.B."/>
            <person name="Faurdal D."/>
            <person name="Vuksanovic O."/>
            <person name="Mourched A.-S."/>
            <person name="Charusanti P."/>
            <person name="Shaw S."/>
            <person name="Blin K."/>
            <person name="Weber T."/>
        </authorList>
    </citation>
    <scope>NUCLEOTIDE SEQUENCE</scope>
    <source>
        <strain evidence="1">NBC_00222</strain>
    </source>
</reference>